<protein>
    <recommendedName>
        <fullName evidence="3">DUF2285 domain-containing protein</fullName>
    </recommendedName>
</protein>
<evidence type="ECO:0008006" key="3">
    <source>
        <dbReference type="Google" id="ProtNLM"/>
    </source>
</evidence>
<evidence type="ECO:0000313" key="2">
    <source>
        <dbReference type="Proteomes" id="UP000537592"/>
    </source>
</evidence>
<dbReference type="RefSeq" id="WP_343052561.1">
    <property type="nucleotide sequence ID" value="NZ_JACICC010000025.1"/>
</dbReference>
<dbReference type="EMBL" id="JACICC010000025">
    <property type="protein sequence ID" value="MBB3811563.1"/>
    <property type="molecule type" value="Genomic_DNA"/>
</dbReference>
<dbReference type="AlphaFoldDB" id="A0A7W6EIY1"/>
<gene>
    <name evidence="1" type="ORF">FHS81_003678</name>
</gene>
<name>A0A7W6EIY1_9HYPH</name>
<reference evidence="1 2" key="1">
    <citation type="submission" date="2020-08" db="EMBL/GenBank/DDBJ databases">
        <title>Genomic Encyclopedia of Type Strains, Phase IV (KMG-IV): sequencing the most valuable type-strain genomes for metagenomic binning, comparative biology and taxonomic classification.</title>
        <authorList>
            <person name="Goeker M."/>
        </authorList>
    </citation>
    <scope>NUCLEOTIDE SEQUENCE [LARGE SCALE GENOMIC DNA]</scope>
    <source>
        <strain evidence="1 2">DSM 28760</strain>
    </source>
</reference>
<comment type="caution">
    <text evidence="1">The sequence shown here is derived from an EMBL/GenBank/DDBJ whole genome shotgun (WGS) entry which is preliminary data.</text>
</comment>
<keyword evidence="2" id="KW-1185">Reference proteome</keyword>
<dbReference type="Proteomes" id="UP000537592">
    <property type="component" value="Unassembled WGS sequence"/>
</dbReference>
<evidence type="ECO:0000313" key="1">
    <source>
        <dbReference type="EMBL" id="MBB3811563.1"/>
    </source>
</evidence>
<accession>A0A7W6EIY1</accession>
<organism evidence="1 2">
    <name type="scientific">Pseudochelatococcus contaminans</name>
    <dbReference type="NCBI Taxonomy" id="1538103"/>
    <lineage>
        <taxon>Bacteria</taxon>
        <taxon>Pseudomonadati</taxon>
        <taxon>Pseudomonadota</taxon>
        <taxon>Alphaproteobacteria</taxon>
        <taxon>Hyphomicrobiales</taxon>
        <taxon>Chelatococcaceae</taxon>
        <taxon>Pseudochelatococcus</taxon>
    </lineage>
</organism>
<proteinExistence type="predicted"/>
<sequence length="85" mass="9456">MTVLLDQPPDDAALSGYDLAHLKLYLRLLDADREGADWREVVQTLFGICPASEPERAARVHSAHLARAKWMSENGFGQLLGPRLN</sequence>